<evidence type="ECO:0000313" key="7">
    <source>
        <dbReference type="EMBL" id="SHO81197.1"/>
    </source>
</evidence>
<evidence type="ECO:0000256" key="4">
    <source>
        <dbReference type="ARBA" id="ARBA00022984"/>
    </source>
</evidence>
<keyword evidence="3" id="KW-0133">Cell shape</keyword>
<dbReference type="InterPro" id="IPR050979">
    <property type="entry name" value="LD-transpeptidase"/>
</dbReference>
<organism evidence="7">
    <name type="scientific">hydrothermal vent metagenome</name>
    <dbReference type="NCBI Taxonomy" id="652676"/>
    <lineage>
        <taxon>unclassified sequences</taxon>
        <taxon>metagenomes</taxon>
        <taxon>ecological metagenomes</taxon>
    </lineage>
</organism>
<dbReference type="InterPro" id="IPR005490">
    <property type="entry name" value="LD_TPept_cat_dom"/>
</dbReference>
<dbReference type="GO" id="GO:0008360">
    <property type="term" value="P:regulation of cell shape"/>
    <property type="evidence" value="ECO:0007669"/>
    <property type="project" value="UniProtKB-KW"/>
</dbReference>
<dbReference type="GO" id="GO:0018104">
    <property type="term" value="P:peptidoglycan-protein cross-linking"/>
    <property type="evidence" value="ECO:0007669"/>
    <property type="project" value="TreeGrafter"/>
</dbReference>
<dbReference type="AlphaFoldDB" id="A0A1W1EK39"/>
<dbReference type="SUPFAM" id="SSF47090">
    <property type="entry name" value="PGBD-like"/>
    <property type="match status" value="1"/>
</dbReference>
<evidence type="ECO:0000256" key="3">
    <source>
        <dbReference type="ARBA" id="ARBA00022960"/>
    </source>
</evidence>
<dbReference type="GO" id="GO:0016740">
    <property type="term" value="F:transferase activity"/>
    <property type="evidence" value="ECO:0007669"/>
    <property type="project" value="UniProtKB-KW"/>
</dbReference>
<dbReference type="InterPro" id="IPR002477">
    <property type="entry name" value="Peptidoglycan-bd-like"/>
</dbReference>
<dbReference type="PANTHER" id="PTHR30582">
    <property type="entry name" value="L,D-TRANSPEPTIDASE"/>
    <property type="match status" value="1"/>
</dbReference>
<dbReference type="PROSITE" id="PS52029">
    <property type="entry name" value="LD_TPASE"/>
    <property type="match status" value="1"/>
</dbReference>
<dbReference type="CDD" id="cd16913">
    <property type="entry name" value="YkuD_like"/>
    <property type="match status" value="1"/>
</dbReference>
<dbReference type="GO" id="GO:0005576">
    <property type="term" value="C:extracellular region"/>
    <property type="evidence" value="ECO:0007669"/>
    <property type="project" value="TreeGrafter"/>
</dbReference>
<reference evidence="7" key="1">
    <citation type="submission" date="2016-10" db="EMBL/GenBank/DDBJ databases">
        <authorList>
            <person name="de Groot N.N."/>
        </authorList>
    </citation>
    <scope>NUCLEOTIDE SEQUENCE</scope>
</reference>
<dbReference type="EMBL" id="FRYL01000031">
    <property type="protein sequence ID" value="SHO81197.1"/>
    <property type="molecule type" value="Genomic_DNA"/>
</dbReference>
<dbReference type="Pfam" id="PF01471">
    <property type="entry name" value="PG_binding_1"/>
    <property type="match status" value="1"/>
</dbReference>
<dbReference type="PANTHER" id="PTHR30582:SF2">
    <property type="entry name" value="L,D-TRANSPEPTIDASE YCIB-RELATED"/>
    <property type="match status" value="1"/>
</dbReference>
<keyword evidence="2" id="KW-0808">Transferase</keyword>
<dbReference type="GO" id="GO:0071972">
    <property type="term" value="F:peptidoglycan L,D-transpeptidase activity"/>
    <property type="evidence" value="ECO:0007669"/>
    <property type="project" value="TreeGrafter"/>
</dbReference>
<dbReference type="Gene3D" id="2.40.440.10">
    <property type="entry name" value="L,D-transpeptidase catalytic domain-like"/>
    <property type="match status" value="1"/>
</dbReference>
<gene>
    <name evidence="7" type="ORF">MNB_SV-15-1581</name>
</gene>
<accession>A0A1W1EK39</accession>
<dbReference type="InterPro" id="IPR036366">
    <property type="entry name" value="PGBDSf"/>
</dbReference>
<dbReference type="UniPathway" id="UPA00219"/>
<comment type="pathway">
    <text evidence="1">Cell wall biogenesis; peptidoglycan biosynthesis.</text>
</comment>
<sequence length="306" mass="34982">MNIPKILTTTVMLFTFSYSTNNFKNYSDMCQNSDENSCINSSDEVRNLQLALNSDKHLKLKLKVDGKWGDNTKEAVKKFQKLYNIQPAEGYVGAKTKRKLDMVYSSLKLPKTNYNIKSTKKITSNSKCYADFIRTTNLRKSYKVFKDKNLLSKANGRNTKLKVDISEQRIRLYVDNKVALCAPCTTGAKRKLEPNTRVIRDKRTPKGTFRIKEKIADKRSTIFGKYYINGKMVYKGDRRKYRGRKAKYVGASLKNWMRLTSGGIGLHASKYVKRYPGTNGCIRLQPKVAKVLFAKVTKGTEVSIVD</sequence>
<evidence type="ECO:0000256" key="1">
    <source>
        <dbReference type="ARBA" id="ARBA00004752"/>
    </source>
</evidence>
<dbReference type="InterPro" id="IPR038063">
    <property type="entry name" value="Transpep_catalytic_dom"/>
</dbReference>
<dbReference type="Pfam" id="PF03734">
    <property type="entry name" value="YkuD"/>
    <property type="match status" value="1"/>
</dbReference>
<evidence type="ECO:0000256" key="5">
    <source>
        <dbReference type="ARBA" id="ARBA00023316"/>
    </source>
</evidence>
<feature type="domain" description="L,D-TPase catalytic" evidence="6">
    <location>
        <begin position="159"/>
        <end position="305"/>
    </location>
</feature>
<proteinExistence type="predicted"/>
<dbReference type="GO" id="GO:0071555">
    <property type="term" value="P:cell wall organization"/>
    <property type="evidence" value="ECO:0007669"/>
    <property type="project" value="UniProtKB-KW"/>
</dbReference>
<dbReference type="SUPFAM" id="SSF141523">
    <property type="entry name" value="L,D-transpeptidase catalytic domain-like"/>
    <property type="match status" value="1"/>
</dbReference>
<dbReference type="Gene3D" id="1.10.101.10">
    <property type="entry name" value="PGBD-like superfamily/PGBD"/>
    <property type="match status" value="1"/>
</dbReference>
<name>A0A1W1EK39_9ZZZZ</name>
<dbReference type="InterPro" id="IPR036365">
    <property type="entry name" value="PGBD-like_sf"/>
</dbReference>
<evidence type="ECO:0000259" key="6">
    <source>
        <dbReference type="PROSITE" id="PS52029"/>
    </source>
</evidence>
<evidence type="ECO:0000256" key="2">
    <source>
        <dbReference type="ARBA" id="ARBA00022679"/>
    </source>
</evidence>
<keyword evidence="4" id="KW-0573">Peptidoglycan synthesis</keyword>
<protein>
    <submittedName>
        <fullName evidence="7">Miscellaneous hypothetical/partial homology</fullName>
    </submittedName>
</protein>
<keyword evidence="5" id="KW-0961">Cell wall biogenesis/degradation</keyword>